<dbReference type="AlphaFoldDB" id="A0A5E4GP01"/>
<organism evidence="1 2">
    <name type="scientific">Prunus dulcis</name>
    <name type="common">Almond</name>
    <name type="synonym">Amygdalus dulcis</name>
    <dbReference type="NCBI Taxonomy" id="3755"/>
    <lineage>
        <taxon>Eukaryota</taxon>
        <taxon>Viridiplantae</taxon>
        <taxon>Streptophyta</taxon>
        <taxon>Embryophyta</taxon>
        <taxon>Tracheophyta</taxon>
        <taxon>Spermatophyta</taxon>
        <taxon>Magnoliopsida</taxon>
        <taxon>eudicotyledons</taxon>
        <taxon>Gunneridae</taxon>
        <taxon>Pentapetalae</taxon>
        <taxon>rosids</taxon>
        <taxon>fabids</taxon>
        <taxon>Rosales</taxon>
        <taxon>Rosaceae</taxon>
        <taxon>Amygdaloideae</taxon>
        <taxon>Amygdaleae</taxon>
        <taxon>Prunus</taxon>
    </lineage>
</organism>
<name>A0A5E4GP01_PRUDU</name>
<accession>A0A5E4GP01</accession>
<reference evidence="2" key="1">
    <citation type="journal article" date="2020" name="Plant J.">
        <title>Transposons played a major role in the diversification between the closely related almond and peach genomes: results from the almond genome sequence.</title>
        <authorList>
            <person name="Alioto T."/>
            <person name="Alexiou K.G."/>
            <person name="Bardil A."/>
            <person name="Barteri F."/>
            <person name="Castanera R."/>
            <person name="Cruz F."/>
            <person name="Dhingra A."/>
            <person name="Duval H."/>
            <person name="Fernandez I Marti A."/>
            <person name="Frias L."/>
            <person name="Galan B."/>
            <person name="Garcia J.L."/>
            <person name="Howad W."/>
            <person name="Gomez-Garrido J."/>
            <person name="Gut M."/>
            <person name="Julca I."/>
            <person name="Morata J."/>
            <person name="Puigdomenech P."/>
            <person name="Ribeca P."/>
            <person name="Rubio Cabetas M.J."/>
            <person name="Vlasova A."/>
            <person name="Wirthensohn M."/>
            <person name="Garcia-Mas J."/>
            <person name="Gabaldon T."/>
            <person name="Casacuberta J.M."/>
            <person name="Arus P."/>
        </authorList>
    </citation>
    <scope>NUCLEOTIDE SEQUENCE [LARGE SCALE GENOMIC DNA]</scope>
    <source>
        <strain evidence="2">cv. Texas</strain>
    </source>
</reference>
<evidence type="ECO:0000313" key="1">
    <source>
        <dbReference type="EMBL" id="VVA41341.1"/>
    </source>
</evidence>
<dbReference type="InParanoid" id="A0A5E4GP01"/>
<dbReference type="Proteomes" id="UP000327085">
    <property type="component" value="Chromosome 3"/>
</dbReference>
<gene>
    <name evidence="1" type="ORF">ALMOND_2B014869</name>
</gene>
<feature type="non-terminal residue" evidence="1">
    <location>
        <position position="112"/>
    </location>
</feature>
<dbReference type="Gramene" id="VVA41341">
    <property type="protein sequence ID" value="VVA41341"/>
    <property type="gene ID" value="Prudul26B014869"/>
</dbReference>
<proteinExistence type="predicted"/>
<feature type="non-terminal residue" evidence="1">
    <location>
        <position position="1"/>
    </location>
</feature>
<evidence type="ECO:0000313" key="2">
    <source>
        <dbReference type="Proteomes" id="UP000327085"/>
    </source>
</evidence>
<protein>
    <submittedName>
        <fullName evidence="1">PREDICTED: Retrovirus-related Pol poly from transposon TNT</fullName>
    </submittedName>
</protein>
<dbReference type="EMBL" id="CABIKO010001261">
    <property type="protein sequence ID" value="VVA41341.1"/>
    <property type="molecule type" value="Genomic_DNA"/>
</dbReference>
<sequence>LSQCHHCNGNHYSKKCFKEHGYPDWFSGYKACMYGPKTACTMTQDEARPPAPSANMCASDTMSSMSSNTWIIDTGASDHITFDNNMFDELSHNPRDPYITSANGLHSLIIGE</sequence>